<dbReference type="AlphaFoldDB" id="A0A419SZ86"/>
<evidence type="ECO:0000256" key="3">
    <source>
        <dbReference type="ARBA" id="ARBA00022692"/>
    </source>
</evidence>
<dbReference type="GO" id="GO:0005886">
    <property type="term" value="C:plasma membrane"/>
    <property type="evidence" value="ECO:0007669"/>
    <property type="project" value="UniProtKB-SubCell"/>
</dbReference>
<evidence type="ECO:0000259" key="7">
    <source>
        <dbReference type="Pfam" id="PF13244"/>
    </source>
</evidence>
<comment type="subcellular location">
    <subcellularLocation>
        <location evidence="1">Cell membrane</location>
        <topology evidence="1">Multi-pass membrane protein</topology>
    </subcellularLocation>
</comment>
<accession>A0A419SZ86</accession>
<evidence type="ECO:0000313" key="8">
    <source>
        <dbReference type="EMBL" id="RKD30577.1"/>
    </source>
</evidence>
<dbReference type="InterPro" id="IPR025383">
    <property type="entry name" value="MrpA_C/MbhD"/>
</dbReference>
<keyword evidence="2" id="KW-1003">Cell membrane</keyword>
<keyword evidence="9" id="KW-1185">Reference proteome</keyword>
<sequence>MRIETLLQIIMIIIALTIILDKDNLRLVIFSSAFSLIAASLYYMNKSPDVALAEAAIGSAIIPLIFIIAIEKQKQFIVVNHLNDEFLDRDTGKGYKVLEEFAKHYGLKLSVYKNDDGQIQGAFRERNIDLIVEKSPQDNRKYLFIGKKASILMNKLEQMTKDIEDIKIIKVEESERYD</sequence>
<evidence type="ECO:0000256" key="2">
    <source>
        <dbReference type="ARBA" id="ARBA00022475"/>
    </source>
</evidence>
<organism evidence="8 9">
    <name type="scientific">Thermohalobacter berrensis</name>
    <dbReference type="NCBI Taxonomy" id="99594"/>
    <lineage>
        <taxon>Bacteria</taxon>
        <taxon>Bacillati</taxon>
        <taxon>Bacillota</taxon>
        <taxon>Tissierellia</taxon>
        <taxon>Tissierellales</taxon>
        <taxon>Thermohalobacteraceae</taxon>
        <taxon>Thermohalobacter</taxon>
    </lineage>
</organism>
<dbReference type="Pfam" id="PF13244">
    <property type="entry name" value="MbhD"/>
    <property type="match status" value="1"/>
</dbReference>
<name>A0A419SZ86_9FIRM</name>
<feature type="transmembrane region" description="Helical" evidence="6">
    <location>
        <begin position="27"/>
        <end position="44"/>
    </location>
</feature>
<keyword evidence="4 6" id="KW-1133">Transmembrane helix</keyword>
<evidence type="ECO:0000256" key="5">
    <source>
        <dbReference type="ARBA" id="ARBA00023136"/>
    </source>
</evidence>
<reference evidence="8 9" key="1">
    <citation type="submission" date="2016-08" db="EMBL/GenBank/DDBJ databases">
        <title>Novel Firmicutes and Novel Genomes.</title>
        <authorList>
            <person name="Poppleton D.I."/>
            <person name="Gribaldo S."/>
        </authorList>
    </citation>
    <scope>NUCLEOTIDE SEQUENCE [LARGE SCALE GENOMIC DNA]</scope>
    <source>
        <strain evidence="8 9">CTT3</strain>
    </source>
</reference>
<gene>
    <name evidence="8" type="ORF">BET03_04365</name>
</gene>
<comment type="caution">
    <text evidence="8">The sequence shown here is derived from an EMBL/GenBank/DDBJ whole genome shotgun (WGS) entry which is preliminary data.</text>
</comment>
<evidence type="ECO:0000313" key="9">
    <source>
        <dbReference type="Proteomes" id="UP000284177"/>
    </source>
</evidence>
<evidence type="ECO:0000256" key="4">
    <source>
        <dbReference type="ARBA" id="ARBA00022989"/>
    </source>
</evidence>
<feature type="domain" description="MrpA C-terminal/MbhD" evidence="7">
    <location>
        <begin position="9"/>
        <end position="74"/>
    </location>
</feature>
<evidence type="ECO:0000256" key="1">
    <source>
        <dbReference type="ARBA" id="ARBA00004651"/>
    </source>
</evidence>
<dbReference type="EMBL" id="MCIB01000034">
    <property type="protein sequence ID" value="RKD30577.1"/>
    <property type="molecule type" value="Genomic_DNA"/>
</dbReference>
<proteinExistence type="predicted"/>
<evidence type="ECO:0000256" key="6">
    <source>
        <dbReference type="SAM" id="Phobius"/>
    </source>
</evidence>
<feature type="transmembrane region" description="Helical" evidence="6">
    <location>
        <begin position="50"/>
        <end position="70"/>
    </location>
</feature>
<feature type="transmembrane region" description="Helical" evidence="6">
    <location>
        <begin position="6"/>
        <end position="20"/>
    </location>
</feature>
<keyword evidence="3 6" id="KW-0812">Transmembrane</keyword>
<dbReference type="OrthoDB" id="37139at2"/>
<dbReference type="Proteomes" id="UP000284177">
    <property type="component" value="Unassembled WGS sequence"/>
</dbReference>
<dbReference type="RefSeq" id="WP_120170062.1">
    <property type="nucleotide sequence ID" value="NZ_MCIB01000034.1"/>
</dbReference>
<keyword evidence="5 6" id="KW-0472">Membrane</keyword>
<protein>
    <recommendedName>
        <fullName evidence="7">MrpA C-terminal/MbhD domain-containing protein</fullName>
    </recommendedName>
</protein>